<dbReference type="GO" id="GO:0016887">
    <property type="term" value="F:ATP hydrolysis activity"/>
    <property type="evidence" value="ECO:0007669"/>
    <property type="project" value="InterPro"/>
</dbReference>
<name>A0A7T4R339_9GAMM</name>
<proteinExistence type="predicted"/>
<dbReference type="PROSITE" id="PS00211">
    <property type="entry name" value="ABC_TRANSPORTER_1"/>
    <property type="match status" value="1"/>
</dbReference>
<gene>
    <name evidence="4" type="ORF">I6N98_06140</name>
</gene>
<dbReference type="InterPro" id="IPR003439">
    <property type="entry name" value="ABC_transporter-like_ATP-bd"/>
</dbReference>
<evidence type="ECO:0000256" key="1">
    <source>
        <dbReference type="ARBA" id="ARBA00022741"/>
    </source>
</evidence>
<organism evidence="4 5">
    <name type="scientific">Spongiibacter nanhainus</name>
    <dbReference type="NCBI Taxonomy" id="2794344"/>
    <lineage>
        <taxon>Bacteria</taxon>
        <taxon>Pseudomonadati</taxon>
        <taxon>Pseudomonadota</taxon>
        <taxon>Gammaproteobacteria</taxon>
        <taxon>Cellvibrionales</taxon>
        <taxon>Spongiibacteraceae</taxon>
        <taxon>Spongiibacter</taxon>
    </lineage>
</organism>
<dbReference type="AlphaFoldDB" id="A0A7T4R339"/>
<dbReference type="KEGG" id="snan:I6N98_06140"/>
<evidence type="ECO:0000256" key="2">
    <source>
        <dbReference type="ARBA" id="ARBA00022840"/>
    </source>
</evidence>
<evidence type="ECO:0000313" key="4">
    <source>
        <dbReference type="EMBL" id="QQD19427.1"/>
    </source>
</evidence>
<reference evidence="4 5" key="1">
    <citation type="submission" date="2020-12" db="EMBL/GenBank/DDBJ databases">
        <authorList>
            <person name="Shan Y."/>
        </authorList>
    </citation>
    <scope>NUCLEOTIDE SEQUENCE [LARGE SCALE GENOMIC DNA]</scope>
    <source>
        <strain evidence="5">csc3.9</strain>
    </source>
</reference>
<keyword evidence="5" id="KW-1185">Reference proteome</keyword>
<evidence type="ECO:0000313" key="5">
    <source>
        <dbReference type="Proteomes" id="UP000596063"/>
    </source>
</evidence>
<evidence type="ECO:0000259" key="3">
    <source>
        <dbReference type="PROSITE" id="PS50893"/>
    </source>
</evidence>
<dbReference type="Proteomes" id="UP000596063">
    <property type="component" value="Chromosome"/>
</dbReference>
<dbReference type="SUPFAM" id="SSF52540">
    <property type="entry name" value="P-loop containing nucleoside triphosphate hydrolases"/>
    <property type="match status" value="2"/>
</dbReference>
<dbReference type="PROSITE" id="PS50893">
    <property type="entry name" value="ABC_TRANSPORTER_2"/>
    <property type="match status" value="2"/>
</dbReference>
<protein>
    <submittedName>
        <fullName evidence="4">ATP-binding cassette domain-containing protein</fullName>
    </submittedName>
</protein>
<dbReference type="PANTHER" id="PTHR43158">
    <property type="entry name" value="SKFA PEPTIDE EXPORT ATP-BINDING PROTEIN SKFE"/>
    <property type="match status" value="1"/>
</dbReference>
<keyword evidence="1" id="KW-0547">Nucleotide-binding</keyword>
<dbReference type="InterPro" id="IPR003593">
    <property type="entry name" value="AAA+_ATPase"/>
</dbReference>
<dbReference type="Gene3D" id="3.40.50.300">
    <property type="entry name" value="P-loop containing nucleotide triphosphate hydrolases"/>
    <property type="match status" value="2"/>
</dbReference>
<dbReference type="Pfam" id="PF00005">
    <property type="entry name" value="ABC_tran"/>
    <property type="match status" value="2"/>
</dbReference>
<dbReference type="InterPro" id="IPR027417">
    <property type="entry name" value="P-loop_NTPase"/>
</dbReference>
<dbReference type="InterPro" id="IPR017871">
    <property type="entry name" value="ABC_transporter-like_CS"/>
</dbReference>
<dbReference type="EMBL" id="CP066167">
    <property type="protein sequence ID" value="QQD19427.1"/>
    <property type="molecule type" value="Genomic_DNA"/>
</dbReference>
<dbReference type="RefSeq" id="WP_198570911.1">
    <property type="nucleotide sequence ID" value="NZ_CP066167.1"/>
</dbReference>
<dbReference type="SMART" id="SM00382">
    <property type="entry name" value="AAA"/>
    <property type="match status" value="2"/>
</dbReference>
<sequence>MNHSSPIVHFDNVRFAYQLDPVLDNFTWSWPAGEHIAILGGNGCGKTTLALLMTDKVRPNRGTITFGDGIGPGDIAHVSFDLHRELMERDRRFDDSETREDAFDKGTAVRDIILQGREADGDFDSLCQRLGISHILDQGIRFISTGESRKTLLARSLMAKPAALVLDNPLEGLDKNAQQEMRDLLDELIHSPTPLLILSKNAADIPDGIERVLQLKDSVITELGSATEARVIDRPRAHFSKPLPIDDAPAWPADKALIKLANVSVNFRGRQVLQDINWTLMPHQHCCINGPNGAGKSTLLNLLCGENDKAYSQHVELFGTLRGSGESVWEVKAQFGLLNTSTQLTHLKRTKVIDVLASGLFDSIGLYSNYGEGERQKLMAWLDAFDMLAQREERFDRLSFGQQRMILLARAMVKSPRVLILDEPCIGLDEEQKARLLGAVDQIAAHGQTRILFVSHRSDEIPECINQWLSLVPHPDGGYTAEITES</sequence>
<feature type="domain" description="ABC transporter" evidence="3">
    <location>
        <begin position="258"/>
        <end position="484"/>
    </location>
</feature>
<dbReference type="PANTHER" id="PTHR43158:SF2">
    <property type="entry name" value="SKFA PEPTIDE EXPORT ATP-BINDING PROTEIN SKFE"/>
    <property type="match status" value="1"/>
</dbReference>
<accession>A0A7T4R339</accession>
<keyword evidence="2 4" id="KW-0067">ATP-binding</keyword>
<feature type="domain" description="ABC transporter" evidence="3">
    <location>
        <begin position="8"/>
        <end position="242"/>
    </location>
</feature>
<dbReference type="GO" id="GO:0005524">
    <property type="term" value="F:ATP binding"/>
    <property type="evidence" value="ECO:0007669"/>
    <property type="project" value="UniProtKB-KW"/>
</dbReference>